<dbReference type="Proteomes" id="UP000001191">
    <property type="component" value="Chromosome"/>
</dbReference>
<dbReference type="EnsemblBacteria" id="ACC83312">
    <property type="protein sequence ID" value="ACC83312"/>
    <property type="gene ID" value="Npun_F4967"/>
</dbReference>
<reference evidence="4" key="1">
    <citation type="submission" date="2008-04" db="EMBL/GenBank/DDBJ databases">
        <title>Complete sequence of chromosome of Nostoc punctiforme ATCC 29133.</title>
        <authorList>
            <consortium name="US DOE Joint Genome Institute"/>
            <person name="Copeland A."/>
            <person name="Lucas S."/>
            <person name="Lapidus A."/>
            <person name="Glavina del Rio T."/>
            <person name="Dalin E."/>
            <person name="Tice H."/>
            <person name="Pitluck S."/>
            <person name="Chain P."/>
            <person name="Malfatti S."/>
            <person name="Shin M."/>
            <person name="Vergez L."/>
            <person name="Schmutz J."/>
            <person name="Larimer F."/>
            <person name="Land M."/>
            <person name="Hauser L."/>
            <person name="Kyrpides N."/>
            <person name="Kim E."/>
            <person name="Meeks J.C."/>
            <person name="Elhai J."/>
            <person name="Campbell E.L."/>
            <person name="Thiel T."/>
            <person name="Longmire J."/>
            <person name="Potts M."/>
            <person name="Atlas R."/>
        </authorList>
    </citation>
    <scope>NUCLEOTIDE SEQUENCE [LARGE SCALE GENOMIC DNA]</scope>
    <source>
        <strain evidence="4">ATCC 29133 / PCC 73102</strain>
    </source>
</reference>
<dbReference type="HOGENOM" id="CLU_1068906_0_0_3"/>
<reference evidence="3 4" key="2">
    <citation type="journal article" date="2013" name="Plant Physiol.">
        <title>A Nostoc punctiforme Sugar Transporter Necessary to Establish a Cyanobacterium-Plant Symbiosis.</title>
        <authorList>
            <person name="Ekman M."/>
            <person name="Picossi S."/>
            <person name="Campbell E.L."/>
            <person name="Meeks J.C."/>
            <person name="Flores E."/>
        </authorList>
    </citation>
    <scope>NUCLEOTIDE SEQUENCE [LARGE SCALE GENOMIC DNA]</scope>
    <source>
        <strain evidence="4">ATCC 29133 / PCC 73102</strain>
    </source>
</reference>
<keyword evidence="2" id="KW-1133">Transmembrane helix</keyword>
<proteinExistence type="predicted"/>
<keyword evidence="2" id="KW-0812">Transmembrane</keyword>
<evidence type="ECO:0000256" key="1">
    <source>
        <dbReference type="SAM" id="Coils"/>
    </source>
</evidence>
<dbReference type="AlphaFoldDB" id="B2J181"/>
<gene>
    <name evidence="3" type="ordered locus">Npun_F4967</name>
</gene>
<feature type="coiled-coil region" evidence="1">
    <location>
        <begin position="150"/>
        <end position="177"/>
    </location>
</feature>
<feature type="transmembrane region" description="Helical" evidence="2">
    <location>
        <begin position="28"/>
        <end position="51"/>
    </location>
</feature>
<keyword evidence="4" id="KW-1185">Reference proteome</keyword>
<dbReference type="eggNOG" id="ENOG50349UG">
    <property type="taxonomic scope" value="Bacteria"/>
</dbReference>
<evidence type="ECO:0000256" key="2">
    <source>
        <dbReference type="SAM" id="Phobius"/>
    </source>
</evidence>
<evidence type="ECO:0000313" key="4">
    <source>
        <dbReference type="Proteomes" id="UP000001191"/>
    </source>
</evidence>
<accession>B2J181</accession>
<keyword evidence="1" id="KW-0175">Coiled coil</keyword>
<dbReference type="EMBL" id="CP001037">
    <property type="protein sequence ID" value="ACC83312.1"/>
    <property type="molecule type" value="Genomic_DNA"/>
</dbReference>
<organism evidence="3 4">
    <name type="scientific">Nostoc punctiforme (strain ATCC 29133 / PCC 73102)</name>
    <dbReference type="NCBI Taxonomy" id="63737"/>
    <lineage>
        <taxon>Bacteria</taxon>
        <taxon>Bacillati</taxon>
        <taxon>Cyanobacteriota</taxon>
        <taxon>Cyanophyceae</taxon>
        <taxon>Nostocales</taxon>
        <taxon>Nostocaceae</taxon>
        <taxon>Nostoc</taxon>
    </lineage>
</organism>
<sequence length="260" mass="29965">MPKFHHEKKSSCSHSTTKNSMVSKFRRLWKRLAAVTLRWGLAPFILFSILWKRKDLSNPVGEMKGVKNEVEQDGAITNLQVAALRLSKPSSLSALTYLLGSPVSGTAGTEIEDNDWEFTIKEIQLKTQHLEGITSLKSEEVIKVVEELIVQKVVNDLENSVENLEKLSKLKKRLRKYKKSDPAETWASRWIASPIAYLFPPERREEWLGDLYEVNWEMLHKNYPRWQVNLNNVWKTVILVISALKIKLSDFFSLGKVKSE</sequence>
<protein>
    <submittedName>
        <fullName evidence="3">Uncharacterized protein</fullName>
    </submittedName>
</protein>
<name>B2J181_NOSP7</name>
<keyword evidence="2" id="KW-0472">Membrane</keyword>
<dbReference type="KEGG" id="npu:Npun_F4967"/>
<evidence type="ECO:0000313" key="3">
    <source>
        <dbReference type="EMBL" id="ACC83312.1"/>
    </source>
</evidence>